<gene>
    <name evidence="4" type="ORF">BTIS_1265</name>
</gene>
<dbReference type="RefSeq" id="WP_094663803.1">
    <property type="nucleotide sequence ID" value="NZ_MWWV01000007.1"/>
</dbReference>
<reference evidence="4 5" key="1">
    <citation type="journal article" date="2017" name="BMC Genomics">
        <title>Comparative genomic and phylogenomic analyses of the Bifidobacteriaceae family.</title>
        <authorList>
            <person name="Lugli G.A."/>
            <person name="Milani C."/>
            <person name="Turroni F."/>
            <person name="Duranti S."/>
            <person name="Mancabelli L."/>
            <person name="Mangifesta M."/>
            <person name="Ferrario C."/>
            <person name="Modesto M."/>
            <person name="Mattarelli P."/>
            <person name="Jiri K."/>
            <person name="van Sinderen D."/>
            <person name="Ventura M."/>
        </authorList>
    </citation>
    <scope>NUCLEOTIDE SEQUENCE [LARGE SCALE GENOMIC DNA]</scope>
    <source>
        <strain evidence="4 5">DSM 100201</strain>
    </source>
</reference>
<dbReference type="AlphaFoldDB" id="A0A261FEQ4"/>
<dbReference type="GO" id="GO:0046872">
    <property type="term" value="F:metal ion binding"/>
    <property type="evidence" value="ECO:0007669"/>
    <property type="project" value="InterPro"/>
</dbReference>
<organism evidence="4 5">
    <name type="scientific">Bifidobacterium tissieri</name>
    <dbReference type="NCBI Taxonomy" id="1630162"/>
    <lineage>
        <taxon>Bacteria</taxon>
        <taxon>Bacillati</taxon>
        <taxon>Actinomycetota</taxon>
        <taxon>Actinomycetes</taxon>
        <taxon>Bifidobacteriales</taxon>
        <taxon>Bifidobacteriaceae</taxon>
        <taxon>Bifidobacterium</taxon>
    </lineage>
</organism>
<sequence length="393" mass="41674">MKWNYTQPVDIRFGAGRVAEIGEVARERGLYRGLLVAGGHSVRSGLAQRVLDHGRGTIEAVFSEFSPNPDVTEVDACAELIRTQDVGFIVALGGGSALDLAKAASVIGAGSRESVGSITDYHGTGKPLPLTHLPLIAVPTTAGTGSEVTCVSVLTNRAAGVKAPIVSNGFYPELAIIDPELTYTVPPYVTACTGMDVLSQAIEGYWSVGHQPICDALAVHAARLVFEFLPKAFTTPDDREARERMCEASVTAGLAFTLPKTTSSHACSFPLTNRYGIAHGEACALTLDYFTRINAADPEGRVNALARSLGYRDADGLADAIADLRRTLGLRENIADLGLGESDIAALVRDSHHPNLDNNPVVITDDNLLALYRGLASGGAANADKHNEREERQ</sequence>
<feature type="domain" description="Fe-containing alcohol dehydrogenase-like C-terminal" evidence="3">
    <location>
        <begin position="190"/>
        <end position="373"/>
    </location>
</feature>
<dbReference type="Pfam" id="PF25137">
    <property type="entry name" value="ADH_Fe_C"/>
    <property type="match status" value="1"/>
</dbReference>
<dbReference type="Gene3D" id="1.20.1090.10">
    <property type="entry name" value="Dehydroquinate synthase-like - alpha domain"/>
    <property type="match status" value="1"/>
</dbReference>
<dbReference type="PANTHER" id="PTHR11496:SF83">
    <property type="entry name" value="HYDROXYACID-OXOACID TRANSHYDROGENASE, MITOCHONDRIAL"/>
    <property type="match status" value="1"/>
</dbReference>
<protein>
    <submittedName>
        <fullName evidence="4">NAD-dependent methanol dehydrogenase (Medh)</fullName>
    </submittedName>
</protein>
<comment type="caution">
    <text evidence="4">The sequence shown here is derived from an EMBL/GenBank/DDBJ whole genome shotgun (WGS) entry which is preliminary data.</text>
</comment>
<dbReference type="GO" id="GO:0004022">
    <property type="term" value="F:alcohol dehydrogenase (NAD+) activity"/>
    <property type="evidence" value="ECO:0007669"/>
    <property type="project" value="TreeGrafter"/>
</dbReference>
<dbReference type="EMBL" id="MWWV01000007">
    <property type="protein sequence ID" value="OZG57612.1"/>
    <property type="molecule type" value="Genomic_DNA"/>
</dbReference>
<dbReference type="Gene3D" id="3.40.50.1970">
    <property type="match status" value="1"/>
</dbReference>
<dbReference type="CDD" id="cd08196">
    <property type="entry name" value="Fe-ADH-like"/>
    <property type="match status" value="1"/>
</dbReference>
<proteinExistence type="predicted"/>
<evidence type="ECO:0000259" key="2">
    <source>
        <dbReference type="Pfam" id="PF00465"/>
    </source>
</evidence>
<evidence type="ECO:0000256" key="1">
    <source>
        <dbReference type="ARBA" id="ARBA00023002"/>
    </source>
</evidence>
<dbReference type="SUPFAM" id="SSF56796">
    <property type="entry name" value="Dehydroquinate synthase-like"/>
    <property type="match status" value="1"/>
</dbReference>
<accession>A0A261FEQ4</accession>
<evidence type="ECO:0000313" key="4">
    <source>
        <dbReference type="EMBL" id="OZG57612.1"/>
    </source>
</evidence>
<dbReference type="InterPro" id="IPR056798">
    <property type="entry name" value="ADH_Fe_C"/>
</dbReference>
<dbReference type="InterPro" id="IPR039697">
    <property type="entry name" value="Alcohol_dehydrogenase_Fe"/>
</dbReference>
<keyword evidence="5" id="KW-1185">Reference proteome</keyword>
<dbReference type="InterPro" id="IPR001670">
    <property type="entry name" value="ADH_Fe/GldA"/>
</dbReference>
<dbReference type="PROSITE" id="PS00913">
    <property type="entry name" value="ADH_IRON_1"/>
    <property type="match status" value="1"/>
</dbReference>
<dbReference type="Pfam" id="PF00465">
    <property type="entry name" value="Fe-ADH"/>
    <property type="match status" value="1"/>
</dbReference>
<evidence type="ECO:0000313" key="5">
    <source>
        <dbReference type="Proteomes" id="UP000216444"/>
    </source>
</evidence>
<evidence type="ECO:0000259" key="3">
    <source>
        <dbReference type="Pfam" id="PF25137"/>
    </source>
</evidence>
<dbReference type="Proteomes" id="UP000216444">
    <property type="component" value="Unassembled WGS sequence"/>
</dbReference>
<feature type="domain" description="Alcohol dehydrogenase iron-type/glycerol dehydrogenase GldA" evidence="2">
    <location>
        <begin position="8"/>
        <end position="179"/>
    </location>
</feature>
<keyword evidence="1" id="KW-0560">Oxidoreductase</keyword>
<dbReference type="InterPro" id="IPR018211">
    <property type="entry name" value="ADH_Fe_CS"/>
</dbReference>
<name>A0A261FEQ4_9BIFI</name>
<dbReference type="PANTHER" id="PTHR11496">
    <property type="entry name" value="ALCOHOL DEHYDROGENASE"/>
    <property type="match status" value="1"/>
</dbReference>
<dbReference type="FunFam" id="3.40.50.1970:FF:000003">
    <property type="entry name" value="Alcohol dehydrogenase, iron-containing"/>
    <property type="match status" value="1"/>
</dbReference>